<dbReference type="Gene3D" id="1.10.287.130">
    <property type="match status" value="1"/>
</dbReference>
<evidence type="ECO:0000259" key="10">
    <source>
        <dbReference type="PROSITE" id="PS50109"/>
    </source>
</evidence>
<dbReference type="PRINTS" id="PR00344">
    <property type="entry name" value="BCTRLSENSOR"/>
</dbReference>
<dbReference type="Pfam" id="PF00512">
    <property type="entry name" value="HisKA"/>
    <property type="match status" value="1"/>
</dbReference>
<keyword evidence="9" id="KW-1133">Transmembrane helix</keyword>
<evidence type="ECO:0000256" key="5">
    <source>
        <dbReference type="ARBA" id="ARBA00022741"/>
    </source>
</evidence>
<evidence type="ECO:0000256" key="8">
    <source>
        <dbReference type="ARBA" id="ARBA00023012"/>
    </source>
</evidence>
<keyword evidence="4 11" id="KW-0808">Transferase</keyword>
<name>A0A6J5GUW3_9BURK</name>
<feature type="domain" description="Histidine kinase" evidence="10">
    <location>
        <begin position="251"/>
        <end position="468"/>
    </location>
</feature>
<keyword evidence="9" id="KW-0472">Membrane</keyword>
<dbReference type="Pfam" id="PF02518">
    <property type="entry name" value="HATPase_c"/>
    <property type="match status" value="1"/>
</dbReference>
<dbReference type="InterPro" id="IPR005467">
    <property type="entry name" value="His_kinase_dom"/>
</dbReference>
<evidence type="ECO:0000256" key="6">
    <source>
        <dbReference type="ARBA" id="ARBA00022777"/>
    </source>
</evidence>
<protein>
    <recommendedName>
        <fullName evidence="2">histidine kinase</fullName>
        <ecNumber evidence="2">2.7.13.3</ecNumber>
    </recommendedName>
</protein>
<evidence type="ECO:0000313" key="12">
    <source>
        <dbReference type="Proteomes" id="UP000494119"/>
    </source>
</evidence>
<dbReference type="Proteomes" id="UP000494119">
    <property type="component" value="Unassembled WGS sequence"/>
</dbReference>
<evidence type="ECO:0000313" key="11">
    <source>
        <dbReference type="EMBL" id="CAB3805728.1"/>
    </source>
</evidence>
<dbReference type="EC" id="2.7.13.3" evidence="2"/>
<dbReference type="GO" id="GO:0005524">
    <property type="term" value="F:ATP binding"/>
    <property type="evidence" value="ECO:0007669"/>
    <property type="project" value="UniProtKB-KW"/>
</dbReference>
<proteinExistence type="predicted"/>
<dbReference type="CDD" id="cd00082">
    <property type="entry name" value="HisKA"/>
    <property type="match status" value="1"/>
</dbReference>
<comment type="catalytic activity">
    <reaction evidence="1">
        <text>ATP + protein L-histidine = ADP + protein N-phospho-L-histidine.</text>
        <dbReference type="EC" id="2.7.13.3"/>
    </reaction>
</comment>
<evidence type="ECO:0000256" key="1">
    <source>
        <dbReference type="ARBA" id="ARBA00000085"/>
    </source>
</evidence>
<evidence type="ECO:0000256" key="2">
    <source>
        <dbReference type="ARBA" id="ARBA00012438"/>
    </source>
</evidence>
<dbReference type="PANTHER" id="PTHR43065">
    <property type="entry name" value="SENSOR HISTIDINE KINASE"/>
    <property type="match status" value="1"/>
</dbReference>
<dbReference type="InterPro" id="IPR036890">
    <property type="entry name" value="HATPase_C_sf"/>
</dbReference>
<dbReference type="InterPro" id="IPR004358">
    <property type="entry name" value="Sig_transdc_His_kin-like_C"/>
</dbReference>
<dbReference type="SUPFAM" id="SSF55874">
    <property type="entry name" value="ATPase domain of HSP90 chaperone/DNA topoisomerase II/histidine kinase"/>
    <property type="match status" value="1"/>
</dbReference>
<keyword evidence="8" id="KW-0902">Two-component regulatory system</keyword>
<dbReference type="PANTHER" id="PTHR43065:SF46">
    <property type="entry name" value="C4-DICARBOXYLATE TRANSPORT SENSOR PROTEIN DCTB"/>
    <property type="match status" value="1"/>
</dbReference>
<keyword evidence="7" id="KW-0067">ATP-binding</keyword>
<organism evidence="11 12">
    <name type="scientific">Paraburkholderia caffeinitolerans</name>
    <dbReference type="NCBI Taxonomy" id="1723730"/>
    <lineage>
        <taxon>Bacteria</taxon>
        <taxon>Pseudomonadati</taxon>
        <taxon>Pseudomonadota</taxon>
        <taxon>Betaproteobacteria</taxon>
        <taxon>Burkholderiales</taxon>
        <taxon>Burkholderiaceae</taxon>
        <taxon>Paraburkholderia</taxon>
    </lineage>
</organism>
<dbReference type="Gene3D" id="3.30.565.10">
    <property type="entry name" value="Histidine kinase-like ATPase, C-terminal domain"/>
    <property type="match status" value="1"/>
</dbReference>
<sequence length="475" mass="51540">MLAWLVFSFAGTVFVVEQSVADVRARFLQDSSIAIRLLGQRAAQHEAILATLGAAPLSASPAQVLENLHASMPQLTGLAFWRPASGWVGANASTPSAPPAHAHAGQVSLTFDGASAYWLIGSSGWAVRVDAQQLLQAGDWPASLSSATLRLHSRAFNLLQRTAADAPFGWTLHLEKHLPARPQDFVLLTTRTLRAADLPWLAIVLWNTVCALIAAAALGTWRLRQVRRRETARARLDRFDRLDTFGEMAAGLAHELNQPLTAIVSHARAAERLLDVPAERDDVRRALQTCVAQARRAAAILERLRGAVTSAHGGKRCALDPDALMNTLLFLYRDELAREHIALVWRNDAPRERPFAEQVAIEQILHNLIQNARAALKDSPRQGQRGEIRVSGGRAGRHYGFSVADNGPGVPAEALPHLFEPFFTTRPGGLGLGLPLCETLAQRQDGSLALRNMPEGGVEATLLLPLAQAPEGVRQ</sequence>
<accession>A0A6J5GUW3</accession>
<dbReference type="SUPFAM" id="SSF47384">
    <property type="entry name" value="Homodimeric domain of signal transducing histidine kinase"/>
    <property type="match status" value="1"/>
</dbReference>
<dbReference type="InterPro" id="IPR003661">
    <property type="entry name" value="HisK_dim/P_dom"/>
</dbReference>
<dbReference type="AlphaFoldDB" id="A0A6J5GUW3"/>
<dbReference type="EMBL" id="CADIKL010000047">
    <property type="protein sequence ID" value="CAB3805728.1"/>
    <property type="molecule type" value="Genomic_DNA"/>
</dbReference>
<dbReference type="SMART" id="SM00388">
    <property type="entry name" value="HisKA"/>
    <property type="match status" value="1"/>
</dbReference>
<evidence type="ECO:0000256" key="9">
    <source>
        <dbReference type="SAM" id="Phobius"/>
    </source>
</evidence>
<feature type="transmembrane region" description="Helical" evidence="9">
    <location>
        <begin position="198"/>
        <end position="221"/>
    </location>
</feature>
<keyword evidence="6 11" id="KW-0418">Kinase</keyword>
<evidence type="ECO:0000256" key="4">
    <source>
        <dbReference type="ARBA" id="ARBA00022679"/>
    </source>
</evidence>
<dbReference type="InterPro" id="IPR003594">
    <property type="entry name" value="HATPase_dom"/>
</dbReference>
<keyword evidence="9" id="KW-0812">Transmembrane</keyword>
<evidence type="ECO:0000256" key="3">
    <source>
        <dbReference type="ARBA" id="ARBA00022553"/>
    </source>
</evidence>
<reference evidence="11 12" key="1">
    <citation type="submission" date="2020-04" db="EMBL/GenBank/DDBJ databases">
        <authorList>
            <person name="De Canck E."/>
        </authorList>
    </citation>
    <scope>NUCLEOTIDE SEQUENCE [LARGE SCALE GENOMIC DNA]</scope>
    <source>
        <strain evidence="11 12">LMG 28688</strain>
    </source>
</reference>
<dbReference type="PROSITE" id="PS50109">
    <property type="entry name" value="HIS_KIN"/>
    <property type="match status" value="1"/>
</dbReference>
<keyword evidence="12" id="KW-1185">Reference proteome</keyword>
<dbReference type="InterPro" id="IPR036097">
    <property type="entry name" value="HisK_dim/P_sf"/>
</dbReference>
<evidence type="ECO:0000256" key="7">
    <source>
        <dbReference type="ARBA" id="ARBA00022840"/>
    </source>
</evidence>
<dbReference type="GO" id="GO:0000155">
    <property type="term" value="F:phosphorelay sensor kinase activity"/>
    <property type="evidence" value="ECO:0007669"/>
    <property type="project" value="InterPro"/>
</dbReference>
<keyword evidence="3" id="KW-0597">Phosphoprotein</keyword>
<dbReference type="SMART" id="SM00387">
    <property type="entry name" value="HATPase_c"/>
    <property type="match status" value="1"/>
</dbReference>
<keyword evidence="5" id="KW-0547">Nucleotide-binding</keyword>
<gene>
    <name evidence="11" type="primary">sasA_15</name>
    <name evidence="11" type="ORF">LMG28688_06240</name>
</gene>